<dbReference type="GO" id="GO:0000138">
    <property type="term" value="C:Golgi trans cisterna"/>
    <property type="evidence" value="ECO:0007669"/>
    <property type="project" value="TreeGrafter"/>
</dbReference>
<dbReference type="Pfam" id="PF12722">
    <property type="entry name" value="Hid1"/>
    <property type="match status" value="1"/>
</dbReference>
<dbReference type="GO" id="GO:0016020">
    <property type="term" value="C:membrane"/>
    <property type="evidence" value="ECO:0007669"/>
    <property type="project" value="TreeGrafter"/>
</dbReference>
<dbReference type="EMBL" id="FN653031">
    <property type="protein sequence ID" value="CBY08448.1"/>
    <property type="molecule type" value="Genomic_DNA"/>
</dbReference>
<sequence>MNADACHTRDQADDTFWENFWKCEGITSASDVWALIPSSEIRSLREEHPSSLAQLIYKSAERLELSLKEARDDTEKGKKSLRQTLNAVRLLTRLTPLVYEDSEWVGFYHSKIPSPDNDGLENRTFADKLVELVIDLMFCPGIGAHHSVSKSDSAVEAIWEAGVGILVSPPSDSTLENTRRELICLLITLASEPLYTEPQTPGKSPSNTWVPLITRSQHSLPLLASLLNTICAYDPSGVPYHHLLWTDTREPLVEACSQLLVVLLEKQSDKGIPGSFEEEGNKFLYLINRLHREEDFQFIIKGLTRLIYNPLQSSYLPSSQRRLSCHQELLLLIWRICDLNKTFLHHILKTGDMLDLLVPILHHLNEARNDPSRLGLIHISVFLLLLFSGERNFGVRLNATWTSRAALDVPSFNGTHADLLIIIFHKLITTGHPRICSLYDCLLTVIVNISPYLKNLSMATATKLLQLMEIFSQPSFLFSHQQNHHLVFFLLESFNNLVQYQFDGNSPLVYSIIRRRKVFYQLAALPTDLNSIDRLRSKRAKNDTKKRHEKLKQIASEHRQNAELGNIDDAASLDEAQRNVTFETDIADNISNSDLSVNESEQPAEGKIEALEQAENSGHAKDGQNIQIEHHSSIPQVMKMTEEILDGTKQTDVNCDVSEAPQWEATSNWASSWKNRLPLQTIMRLLQVLVPQVEKICLEKQISDENDILKFIKSGTLVGLLPVPHPILIRRYQTNLGTNRWLQTYTWGVIYLRNSDPPIWFDTDVKLFEIQRF</sequence>
<organism evidence="1">
    <name type="scientific">Oikopleura dioica</name>
    <name type="common">Tunicate</name>
    <dbReference type="NCBI Taxonomy" id="34765"/>
    <lineage>
        <taxon>Eukaryota</taxon>
        <taxon>Metazoa</taxon>
        <taxon>Chordata</taxon>
        <taxon>Tunicata</taxon>
        <taxon>Appendicularia</taxon>
        <taxon>Copelata</taxon>
        <taxon>Oikopleuridae</taxon>
        <taxon>Oikopleura</taxon>
    </lineage>
</organism>
<dbReference type="OrthoDB" id="432953at2759"/>
<gene>
    <name evidence="1" type="ORF">GSOID_T00005019001</name>
</gene>
<dbReference type="AlphaFoldDB" id="E4X9M2"/>
<proteinExistence type="predicted"/>
<evidence type="ECO:0000313" key="1">
    <source>
        <dbReference type="EMBL" id="CBY08448.1"/>
    </source>
</evidence>
<protein>
    <submittedName>
        <fullName evidence="1">Uncharacterized protein</fullName>
    </submittedName>
</protein>
<dbReference type="FunCoup" id="E4X9M2">
    <property type="interactions" value="8"/>
</dbReference>
<dbReference type="PANTHER" id="PTHR21575:SF12">
    <property type="entry name" value="PROTEIN HID1"/>
    <property type="match status" value="1"/>
</dbReference>
<dbReference type="PANTHER" id="PTHR21575">
    <property type="entry name" value="PROTEIN HID1"/>
    <property type="match status" value="1"/>
</dbReference>
<accession>E4X9M2</accession>
<keyword evidence="2" id="KW-1185">Reference proteome</keyword>
<name>E4X9M2_OIKDI</name>
<dbReference type="InterPro" id="IPR026705">
    <property type="entry name" value="Hid-1/Ecm30"/>
</dbReference>
<dbReference type="Proteomes" id="UP000001307">
    <property type="component" value="Unassembled WGS sequence"/>
</dbReference>
<dbReference type="InParanoid" id="E4X9M2"/>
<dbReference type="GO" id="GO:0005797">
    <property type="term" value="C:Golgi medial cisterna"/>
    <property type="evidence" value="ECO:0007669"/>
    <property type="project" value="TreeGrafter"/>
</dbReference>
<reference evidence="1" key="1">
    <citation type="journal article" date="2010" name="Science">
        <title>Plasticity of animal genome architecture unmasked by rapid evolution of a pelagic tunicate.</title>
        <authorList>
            <person name="Denoeud F."/>
            <person name="Henriet S."/>
            <person name="Mungpakdee S."/>
            <person name="Aury J.M."/>
            <person name="Da Silva C."/>
            <person name="Brinkmann H."/>
            <person name="Mikhaleva J."/>
            <person name="Olsen L.C."/>
            <person name="Jubin C."/>
            <person name="Canestro C."/>
            <person name="Bouquet J.M."/>
            <person name="Danks G."/>
            <person name="Poulain J."/>
            <person name="Campsteijn C."/>
            <person name="Adamski M."/>
            <person name="Cross I."/>
            <person name="Yadetie F."/>
            <person name="Muffato M."/>
            <person name="Louis A."/>
            <person name="Butcher S."/>
            <person name="Tsagkogeorga G."/>
            <person name="Konrad A."/>
            <person name="Singh S."/>
            <person name="Jensen M.F."/>
            <person name="Cong E.H."/>
            <person name="Eikeseth-Otteraa H."/>
            <person name="Noel B."/>
            <person name="Anthouard V."/>
            <person name="Porcel B.M."/>
            <person name="Kachouri-Lafond R."/>
            <person name="Nishino A."/>
            <person name="Ugolini M."/>
            <person name="Chourrout P."/>
            <person name="Nishida H."/>
            <person name="Aasland R."/>
            <person name="Huzurbazar S."/>
            <person name="Westhof E."/>
            <person name="Delsuc F."/>
            <person name="Lehrach H."/>
            <person name="Reinhardt R."/>
            <person name="Weissenbach J."/>
            <person name="Roy S.W."/>
            <person name="Artiguenave F."/>
            <person name="Postlethwait J.H."/>
            <person name="Manak J.R."/>
            <person name="Thompson E.M."/>
            <person name="Jaillon O."/>
            <person name="Du Pasquier L."/>
            <person name="Boudinot P."/>
            <person name="Liberles D.A."/>
            <person name="Volff J.N."/>
            <person name="Philippe H."/>
            <person name="Lenhard B."/>
            <person name="Roest Crollius H."/>
            <person name="Wincker P."/>
            <person name="Chourrout D."/>
        </authorList>
    </citation>
    <scope>NUCLEOTIDE SEQUENCE [LARGE SCALE GENOMIC DNA]</scope>
</reference>
<evidence type="ECO:0000313" key="2">
    <source>
        <dbReference type="Proteomes" id="UP000001307"/>
    </source>
</evidence>